<gene>
    <name evidence="4" type="ORF">A2392_01160</name>
</gene>
<dbReference type="Pfam" id="PF03330">
    <property type="entry name" value="DPBB_1"/>
    <property type="match status" value="1"/>
</dbReference>
<evidence type="ECO:0000256" key="1">
    <source>
        <dbReference type="RuleBase" id="RU003495"/>
    </source>
</evidence>
<dbReference type="EMBL" id="MFMS01000002">
    <property type="protein sequence ID" value="OGG86056.1"/>
    <property type="molecule type" value="Genomic_DNA"/>
</dbReference>
<feature type="domain" description="RlpA-like protein double-psi beta-barrel" evidence="3">
    <location>
        <begin position="27"/>
        <end position="116"/>
    </location>
</feature>
<reference evidence="4 5" key="1">
    <citation type="journal article" date="2016" name="Nat. Commun.">
        <title>Thousands of microbial genomes shed light on interconnected biogeochemical processes in an aquifer system.</title>
        <authorList>
            <person name="Anantharaman K."/>
            <person name="Brown C.T."/>
            <person name="Hug L.A."/>
            <person name="Sharon I."/>
            <person name="Castelle C.J."/>
            <person name="Probst A.J."/>
            <person name="Thomas B.C."/>
            <person name="Singh A."/>
            <person name="Wilkins M.J."/>
            <person name="Karaoz U."/>
            <person name="Brodie E.L."/>
            <person name="Williams K.H."/>
            <person name="Hubbard S.S."/>
            <person name="Banfield J.F."/>
        </authorList>
    </citation>
    <scope>NUCLEOTIDE SEQUENCE [LARGE SCALE GENOMIC DNA]</scope>
</reference>
<evidence type="ECO:0000313" key="4">
    <source>
        <dbReference type="EMBL" id="OGG86056.1"/>
    </source>
</evidence>
<dbReference type="PANTHER" id="PTHR34183:SF1">
    <property type="entry name" value="ENDOLYTIC PEPTIDOGLYCAN TRANSGLYCOSYLASE RLPA"/>
    <property type="match status" value="1"/>
</dbReference>
<evidence type="ECO:0000256" key="2">
    <source>
        <dbReference type="SAM" id="SignalP"/>
    </source>
</evidence>
<dbReference type="SUPFAM" id="SSF50685">
    <property type="entry name" value="Barwin-like endoglucanases"/>
    <property type="match status" value="1"/>
</dbReference>
<feature type="signal peptide" evidence="2">
    <location>
        <begin position="1"/>
        <end position="23"/>
    </location>
</feature>
<sequence>MKKTYVVVMAAISYLALTTTTYARVETCMASWYGPGFNGRLMANGRPFNQDNPNLAAHKSLPFGTKLVITNLNNGKTHKTTVTDRGPYVKGRCVDVSRAGAIKLGFISRGHTRVRVQIVK</sequence>
<evidence type="ECO:0000313" key="5">
    <source>
        <dbReference type="Proteomes" id="UP000177395"/>
    </source>
</evidence>
<dbReference type="NCBIfam" id="TIGR00413">
    <property type="entry name" value="rlpA"/>
    <property type="match status" value="1"/>
</dbReference>
<organism evidence="4 5">
    <name type="scientific">Candidatus Kaiserbacteria bacterium RIFOXYB1_FULL_46_14</name>
    <dbReference type="NCBI Taxonomy" id="1798531"/>
    <lineage>
        <taxon>Bacteria</taxon>
        <taxon>Candidatus Kaiseribacteriota</taxon>
    </lineage>
</organism>
<protein>
    <recommendedName>
        <fullName evidence="3">RlpA-like protein double-psi beta-barrel domain-containing protein</fullName>
    </recommendedName>
</protein>
<dbReference type="AlphaFoldDB" id="A0A1F6FJM2"/>
<dbReference type="Proteomes" id="UP000177395">
    <property type="component" value="Unassembled WGS sequence"/>
</dbReference>
<dbReference type="CDD" id="cd22268">
    <property type="entry name" value="DPBB_RlpA-like"/>
    <property type="match status" value="1"/>
</dbReference>
<dbReference type="InterPro" id="IPR012997">
    <property type="entry name" value="RplA"/>
</dbReference>
<dbReference type="Gene3D" id="2.40.40.10">
    <property type="entry name" value="RlpA-like domain"/>
    <property type="match status" value="1"/>
</dbReference>
<feature type="chain" id="PRO_5009524370" description="RlpA-like protein double-psi beta-barrel domain-containing protein" evidence="2">
    <location>
        <begin position="24"/>
        <end position="120"/>
    </location>
</feature>
<accession>A0A1F6FJM2</accession>
<evidence type="ECO:0000259" key="3">
    <source>
        <dbReference type="Pfam" id="PF03330"/>
    </source>
</evidence>
<proteinExistence type="inferred from homology"/>
<dbReference type="STRING" id="1798531.A2392_01160"/>
<keyword evidence="2" id="KW-0732">Signal</keyword>
<comment type="caution">
    <text evidence="4">The sequence shown here is derived from an EMBL/GenBank/DDBJ whole genome shotgun (WGS) entry which is preliminary data.</text>
</comment>
<comment type="similarity">
    <text evidence="1">Belongs to the RlpA family.</text>
</comment>
<dbReference type="PANTHER" id="PTHR34183">
    <property type="entry name" value="ENDOLYTIC PEPTIDOGLYCAN TRANSGLYCOSYLASE RLPA"/>
    <property type="match status" value="1"/>
</dbReference>
<dbReference type="InterPro" id="IPR036908">
    <property type="entry name" value="RlpA-like_sf"/>
</dbReference>
<dbReference type="InterPro" id="IPR009009">
    <property type="entry name" value="RlpA-like_DPBB"/>
</dbReference>
<name>A0A1F6FJM2_9BACT</name>